<dbReference type="eggNOG" id="ENOG502RCB4">
    <property type="taxonomic scope" value="Eukaryota"/>
</dbReference>
<gene>
    <name evidence="1" type="ORF">WG66_2042</name>
</gene>
<evidence type="ECO:0000313" key="2">
    <source>
        <dbReference type="Proteomes" id="UP000054988"/>
    </source>
</evidence>
<evidence type="ECO:0000313" key="1">
    <source>
        <dbReference type="EMBL" id="KTB45359.1"/>
    </source>
</evidence>
<reference evidence="1 2" key="1">
    <citation type="submission" date="2015-12" db="EMBL/GenBank/DDBJ databases">
        <title>Draft genome sequence of Moniliophthora roreri, the causal agent of frosty pod rot of cacao.</title>
        <authorList>
            <person name="Aime M.C."/>
            <person name="Diaz-Valderrama J.R."/>
            <person name="Kijpornyongpan T."/>
            <person name="Phillips-Mora W."/>
        </authorList>
    </citation>
    <scope>NUCLEOTIDE SEQUENCE [LARGE SCALE GENOMIC DNA]</scope>
    <source>
        <strain evidence="1 2">MCA 2952</strain>
    </source>
</reference>
<organism evidence="1 2">
    <name type="scientific">Moniliophthora roreri</name>
    <name type="common">Frosty pod rot fungus</name>
    <name type="synonym">Monilia roreri</name>
    <dbReference type="NCBI Taxonomy" id="221103"/>
    <lineage>
        <taxon>Eukaryota</taxon>
        <taxon>Fungi</taxon>
        <taxon>Dikarya</taxon>
        <taxon>Basidiomycota</taxon>
        <taxon>Agaricomycotina</taxon>
        <taxon>Agaricomycetes</taxon>
        <taxon>Agaricomycetidae</taxon>
        <taxon>Agaricales</taxon>
        <taxon>Marasmiineae</taxon>
        <taxon>Marasmiaceae</taxon>
        <taxon>Moniliophthora</taxon>
    </lineage>
</organism>
<name>A0A0W0G9X9_MONRR</name>
<proteinExistence type="predicted"/>
<dbReference type="Proteomes" id="UP000054988">
    <property type="component" value="Unassembled WGS sequence"/>
</dbReference>
<protein>
    <recommendedName>
        <fullName evidence="3">F-box domain-containing protein</fullName>
    </recommendedName>
</protein>
<accession>A0A0W0G9X9</accession>
<dbReference type="EMBL" id="LATX01000716">
    <property type="protein sequence ID" value="KTB45359.1"/>
    <property type="molecule type" value="Genomic_DNA"/>
</dbReference>
<sequence length="321" mass="36139">MVPPQYPCEIWLQIFRLACVDDGTTGRSLSLVCRFFRDVSREAKLQSLAIFGVEEMIKFSTILETLPEQDRKVRHLFMSTETAAMRHEGGASQQGRFERTQPYELDRHRYELAVKVWRRLLTFLSTSLTTLYIFSIRLARSSLLAPVTLPFLVELHIAGPFPACYDIDPIPTFPTLRHLHFSGFHGCPVDVFSSVAQQAPQLMCLHLKPAQFSRNLCHDLQTIFHQKNKSSSSRTSGCGMSATVSMPSTFQKVFVYPGPEPSGLDAAGALDIHRYSIQKLGLLSNLQNSKLALADPHSLLTLDDALEQWEAIVQFHLSDNS</sequence>
<dbReference type="AlphaFoldDB" id="A0A0W0G9X9"/>
<comment type="caution">
    <text evidence="1">The sequence shown here is derived from an EMBL/GenBank/DDBJ whole genome shotgun (WGS) entry which is preliminary data.</text>
</comment>
<evidence type="ECO:0008006" key="3">
    <source>
        <dbReference type="Google" id="ProtNLM"/>
    </source>
</evidence>